<evidence type="ECO:0000256" key="2">
    <source>
        <dbReference type="ARBA" id="ARBA00008639"/>
    </source>
</evidence>
<evidence type="ECO:0000313" key="5">
    <source>
        <dbReference type="EMBL" id="CAB4592956.1"/>
    </source>
</evidence>
<dbReference type="InterPro" id="IPR027278">
    <property type="entry name" value="ACCD_DCysDesulf"/>
</dbReference>
<evidence type="ECO:0000256" key="1">
    <source>
        <dbReference type="ARBA" id="ARBA00001933"/>
    </source>
</evidence>
<gene>
    <name evidence="5" type="ORF">UFOPK1493_03843</name>
</gene>
<dbReference type="PANTHER" id="PTHR43780:SF2">
    <property type="entry name" value="1-AMINOCYCLOPROPANE-1-CARBOXYLATE DEAMINASE-RELATED"/>
    <property type="match status" value="1"/>
</dbReference>
<dbReference type="InterPro" id="IPR001926">
    <property type="entry name" value="TrpB-like_PALP"/>
</dbReference>
<dbReference type="PIRSF" id="PIRSF006278">
    <property type="entry name" value="ACCD_DCysDesulf"/>
    <property type="match status" value="1"/>
</dbReference>
<dbReference type="GO" id="GO:0019148">
    <property type="term" value="F:D-cysteine desulfhydrase activity"/>
    <property type="evidence" value="ECO:0007669"/>
    <property type="project" value="TreeGrafter"/>
</dbReference>
<dbReference type="Pfam" id="PF00291">
    <property type="entry name" value="PALP"/>
    <property type="match status" value="1"/>
</dbReference>
<dbReference type="SUPFAM" id="SSF53686">
    <property type="entry name" value="Tryptophan synthase beta subunit-like PLP-dependent enzymes"/>
    <property type="match status" value="1"/>
</dbReference>
<dbReference type="PANTHER" id="PTHR43780">
    <property type="entry name" value="1-AMINOCYCLOPROPANE-1-CARBOXYLATE DEAMINASE-RELATED"/>
    <property type="match status" value="1"/>
</dbReference>
<feature type="domain" description="Tryptophan synthase beta chain-like PALP" evidence="4">
    <location>
        <begin position="35"/>
        <end position="344"/>
    </location>
</feature>
<sequence>MPSATMDDVAHEGSTATGHIEHLEHVLATHPRARLAQLPTPIHRLPNFGAQIGIPELWIKRDDLTGLEGGGNKTRKLEFLVGDALRAGADTLVTIGAIQSNHTRQTAAAAARAGMKCALLHFGWTEDAGPGYRSVGNVLLSSLMGAQLFVDDTPRPIEDQGPLDEFCDHLARLGHRPYPIPGGASEHRLGSLGYMACAAEIERQCHETGLGFDVIVHCTGSSSTQSGLLAGYAALGTPMQVIGISDDDETDIKRRRVHDLANSALAECGIDAVVDEREVHVVAGDRSVYGKADEQTFAMIRLLAATEGLAADPVYEGKALRGLQMLAAEGSFPPGSRVLLMHLGGTPALHAYASQFGSPHLEPFRGGENSASPPVR</sequence>
<evidence type="ECO:0000259" key="4">
    <source>
        <dbReference type="Pfam" id="PF00291"/>
    </source>
</evidence>
<reference evidence="5" key="1">
    <citation type="submission" date="2020-05" db="EMBL/GenBank/DDBJ databases">
        <authorList>
            <person name="Chiriac C."/>
            <person name="Salcher M."/>
            <person name="Ghai R."/>
            <person name="Kavagutti S V."/>
        </authorList>
    </citation>
    <scope>NUCLEOTIDE SEQUENCE</scope>
</reference>
<keyword evidence="3" id="KW-0663">Pyridoxal phosphate</keyword>
<protein>
    <submittedName>
        <fullName evidence="5">Unannotated protein</fullName>
    </submittedName>
</protein>
<comment type="similarity">
    <text evidence="2">Belongs to the ACC deaminase/D-cysteine desulfhydrase family.</text>
</comment>
<dbReference type="InterPro" id="IPR036052">
    <property type="entry name" value="TrpB-like_PALP_sf"/>
</dbReference>
<comment type="cofactor">
    <cofactor evidence="1">
        <name>pyridoxal 5'-phosphate</name>
        <dbReference type="ChEBI" id="CHEBI:597326"/>
    </cofactor>
</comment>
<name>A0A6J6FV53_9ZZZZ</name>
<dbReference type="AlphaFoldDB" id="A0A6J6FV53"/>
<evidence type="ECO:0000256" key="3">
    <source>
        <dbReference type="ARBA" id="ARBA00022898"/>
    </source>
</evidence>
<proteinExistence type="inferred from homology"/>
<dbReference type="Gene3D" id="3.40.50.1100">
    <property type="match status" value="2"/>
</dbReference>
<dbReference type="EMBL" id="CAEZSR010000246">
    <property type="protein sequence ID" value="CAB4592956.1"/>
    <property type="molecule type" value="Genomic_DNA"/>
</dbReference>
<accession>A0A6J6FV53</accession>
<organism evidence="5">
    <name type="scientific">freshwater metagenome</name>
    <dbReference type="NCBI Taxonomy" id="449393"/>
    <lineage>
        <taxon>unclassified sequences</taxon>
        <taxon>metagenomes</taxon>
        <taxon>ecological metagenomes</taxon>
    </lineage>
</organism>